<dbReference type="InterPro" id="IPR051604">
    <property type="entry name" value="Ergot_Alk_Oxidoreductase"/>
</dbReference>
<dbReference type="Proteomes" id="UP000094444">
    <property type="component" value="Unassembled WGS sequence"/>
</dbReference>
<comment type="caution">
    <text evidence="3">The sequence shown here is derived from an EMBL/GenBank/DDBJ whole genome shotgun (WGS) entry which is preliminary data.</text>
</comment>
<evidence type="ECO:0000256" key="1">
    <source>
        <dbReference type="SAM" id="Phobius"/>
    </source>
</evidence>
<keyword evidence="4" id="KW-1185">Reference proteome</keyword>
<dbReference type="Gene3D" id="3.90.25.10">
    <property type="entry name" value="UDP-galactose 4-epimerase, domain 1"/>
    <property type="match status" value="1"/>
</dbReference>
<dbReference type="AlphaFoldDB" id="A0A2P5HE54"/>
<keyword evidence="1" id="KW-1133">Transmembrane helix</keyword>
<proteinExistence type="predicted"/>
<evidence type="ECO:0000259" key="2">
    <source>
        <dbReference type="Pfam" id="PF05368"/>
    </source>
</evidence>
<keyword evidence="1" id="KW-0472">Membrane</keyword>
<keyword evidence="1" id="KW-0812">Transmembrane</keyword>
<dbReference type="InterPro" id="IPR036291">
    <property type="entry name" value="NAD(P)-bd_dom_sf"/>
</dbReference>
<feature type="transmembrane region" description="Helical" evidence="1">
    <location>
        <begin position="307"/>
        <end position="326"/>
    </location>
</feature>
<protein>
    <recommendedName>
        <fullName evidence="2">NmrA-like domain-containing protein</fullName>
    </recommendedName>
</protein>
<sequence length="332" mass="35612">MPSTTTPTVFVTGATGEIGSKLVTLLQSTKTPTRVLCRRQDQADKFNQQPHVEAALGDLNQPADALASHMSGCKTLFLLTPPGPNQLGMETSAIDAAISTGTVEHIVKIAASDQRPETDVPWAKAHYFAEEHMREACDKTGVKWTSLRASGFMSNLLTAAPAIQKGFLPQTSGGGRAPWVDTADVAAVAHRIILDGPQASKHASKAYILTGPQRLNMSEFAAALSRGIGHRVRYLHLPAPLFRRMVKLGGGADDFMADGLVAQFVEIVRADGDVGVSRDVEEVLGRPATSVEQWGVRNKDRFEGFDVVPYLASGFVVGVAVLGYLVQRRGLL</sequence>
<dbReference type="EMBL" id="MAVT02004226">
    <property type="protein sequence ID" value="POS68544.1"/>
    <property type="molecule type" value="Genomic_DNA"/>
</dbReference>
<feature type="domain" description="NmrA-like" evidence="2">
    <location>
        <begin position="7"/>
        <end position="291"/>
    </location>
</feature>
<reference evidence="3" key="1">
    <citation type="submission" date="2017-09" db="EMBL/GenBank/DDBJ databases">
        <title>Polyketide synthases of a Diaporthe helianthi virulent isolate.</title>
        <authorList>
            <person name="Baroncelli R."/>
        </authorList>
    </citation>
    <scope>NUCLEOTIDE SEQUENCE [LARGE SCALE GENOMIC DNA]</scope>
    <source>
        <strain evidence="3">7/96</strain>
    </source>
</reference>
<dbReference type="Pfam" id="PF05368">
    <property type="entry name" value="NmrA"/>
    <property type="match status" value="1"/>
</dbReference>
<name>A0A2P5HE54_DIAHE</name>
<dbReference type="OrthoDB" id="9997102at2759"/>
<dbReference type="InParanoid" id="A0A2P5HE54"/>
<dbReference type="PANTHER" id="PTHR43162">
    <property type="match status" value="1"/>
</dbReference>
<dbReference type="Gene3D" id="3.40.50.720">
    <property type="entry name" value="NAD(P)-binding Rossmann-like Domain"/>
    <property type="match status" value="1"/>
</dbReference>
<gene>
    <name evidence="3" type="ORF">DHEL01_v213062</name>
</gene>
<evidence type="ECO:0000313" key="4">
    <source>
        <dbReference type="Proteomes" id="UP000094444"/>
    </source>
</evidence>
<evidence type="ECO:0000313" key="3">
    <source>
        <dbReference type="EMBL" id="POS68544.1"/>
    </source>
</evidence>
<dbReference type="STRING" id="158607.A0A2P5HE54"/>
<dbReference type="SUPFAM" id="SSF51735">
    <property type="entry name" value="NAD(P)-binding Rossmann-fold domains"/>
    <property type="match status" value="1"/>
</dbReference>
<organism evidence="3 4">
    <name type="scientific">Diaporthe helianthi</name>
    <dbReference type="NCBI Taxonomy" id="158607"/>
    <lineage>
        <taxon>Eukaryota</taxon>
        <taxon>Fungi</taxon>
        <taxon>Dikarya</taxon>
        <taxon>Ascomycota</taxon>
        <taxon>Pezizomycotina</taxon>
        <taxon>Sordariomycetes</taxon>
        <taxon>Sordariomycetidae</taxon>
        <taxon>Diaporthales</taxon>
        <taxon>Diaporthaceae</taxon>
        <taxon>Diaporthe</taxon>
    </lineage>
</organism>
<accession>A0A2P5HE54</accession>
<dbReference type="PANTHER" id="PTHR43162:SF1">
    <property type="entry name" value="PRESTALK A DIFFERENTIATION PROTEIN A"/>
    <property type="match status" value="1"/>
</dbReference>
<dbReference type="InterPro" id="IPR008030">
    <property type="entry name" value="NmrA-like"/>
</dbReference>